<dbReference type="Proteomes" id="UP000538666">
    <property type="component" value="Unassembled WGS sequence"/>
</dbReference>
<gene>
    <name evidence="1" type="ORF">HNQ77_001409</name>
</gene>
<dbReference type="InterPro" id="IPR036388">
    <property type="entry name" value="WH-like_DNA-bd_sf"/>
</dbReference>
<evidence type="ECO:0000313" key="2">
    <source>
        <dbReference type="Proteomes" id="UP000538666"/>
    </source>
</evidence>
<comment type="caution">
    <text evidence="1">The sequence shown here is derived from an EMBL/GenBank/DDBJ whole genome shotgun (WGS) entry which is preliminary data.</text>
</comment>
<protein>
    <submittedName>
        <fullName evidence="1">Uncharacterized protein (DUF433 family)</fullName>
    </submittedName>
</protein>
<name>A0A841JSM8_9BACT</name>
<proteinExistence type="predicted"/>
<dbReference type="OrthoDB" id="582334at2"/>
<keyword evidence="2" id="KW-1185">Reference proteome</keyword>
<dbReference type="AlphaFoldDB" id="A0A841JSM8"/>
<dbReference type="Gene3D" id="1.10.10.10">
    <property type="entry name" value="Winged helix-like DNA-binding domain superfamily/Winged helix DNA-binding domain"/>
    <property type="match status" value="1"/>
</dbReference>
<sequence>MSATRSTVISMRLPVESEKRLKRMANRHGWTPSDASARLVEEGLRRSEFAFIDFRDSPAGRQAYIQGSSLSVWEIMLLVRSYKGNVAAGAKHLGWPAAKVQAAVHYAEAFGEEIENALAENDATDFDALKRMLPQAEEFRSAKR</sequence>
<organism evidence="1 2">
    <name type="scientific">Silvibacterium bohemicum</name>
    <dbReference type="NCBI Taxonomy" id="1577686"/>
    <lineage>
        <taxon>Bacteria</taxon>
        <taxon>Pseudomonadati</taxon>
        <taxon>Acidobacteriota</taxon>
        <taxon>Terriglobia</taxon>
        <taxon>Terriglobales</taxon>
        <taxon>Acidobacteriaceae</taxon>
        <taxon>Silvibacterium</taxon>
    </lineage>
</organism>
<accession>A0A841JSM8</accession>
<dbReference type="RefSeq" id="WP_050062337.1">
    <property type="nucleotide sequence ID" value="NZ_JACHEK010000002.1"/>
</dbReference>
<evidence type="ECO:0000313" key="1">
    <source>
        <dbReference type="EMBL" id="MBB6143465.1"/>
    </source>
</evidence>
<reference evidence="1 2" key="1">
    <citation type="submission" date="2020-08" db="EMBL/GenBank/DDBJ databases">
        <title>Genomic Encyclopedia of Type Strains, Phase IV (KMG-IV): sequencing the most valuable type-strain genomes for metagenomic binning, comparative biology and taxonomic classification.</title>
        <authorList>
            <person name="Goeker M."/>
        </authorList>
    </citation>
    <scope>NUCLEOTIDE SEQUENCE [LARGE SCALE GENOMIC DNA]</scope>
    <source>
        <strain evidence="1 2">DSM 103733</strain>
    </source>
</reference>
<dbReference type="EMBL" id="JACHEK010000002">
    <property type="protein sequence ID" value="MBB6143465.1"/>
    <property type="molecule type" value="Genomic_DNA"/>
</dbReference>